<feature type="compositionally biased region" description="Basic residues" evidence="1">
    <location>
        <begin position="1"/>
        <end position="15"/>
    </location>
</feature>
<keyword evidence="3" id="KW-1185">Reference proteome</keyword>
<evidence type="ECO:0000313" key="3">
    <source>
        <dbReference type="Proteomes" id="UP000193642"/>
    </source>
</evidence>
<organism evidence="2 3">
    <name type="scientific">Rhizoclosmatium globosum</name>
    <dbReference type="NCBI Taxonomy" id="329046"/>
    <lineage>
        <taxon>Eukaryota</taxon>
        <taxon>Fungi</taxon>
        <taxon>Fungi incertae sedis</taxon>
        <taxon>Chytridiomycota</taxon>
        <taxon>Chytridiomycota incertae sedis</taxon>
        <taxon>Chytridiomycetes</taxon>
        <taxon>Chytridiales</taxon>
        <taxon>Chytriomycetaceae</taxon>
        <taxon>Rhizoclosmatium</taxon>
    </lineage>
</organism>
<feature type="compositionally biased region" description="Polar residues" evidence="1">
    <location>
        <begin position="65"/>
        <end position="74"/>
    </location>
</feature>
<gene>
    <name evidence="2" type="ORF">BCR33DRAFT_845486</name>
</gene>
<feature type="region of interest" description="Disordered" evidence="1">
    <location>
        <begin position="1"/>
        <end position="89"/>
    </location>
</feature>
<reference evidence="2 3" key="1">
    <citation type="submission" date="2016-07" db="EMBL/GenBank/DDBJ databases">
        <title>Pervasive Adenine N6-methylation of Active Genes in Fungi.</title>
        <authorList>
            <consortium name="DOE Joint Genome Institute"/>
            <person name="Mondo S.J."/>
            <person name="Dannebaum R.O."/>
            <person name="Kuo R.C."/>
            <person name="Labutti K."/>
            <person name="Haridas S."/>
            <person name="Kuo A."/>
            <person name="Salamov A."/>
            <person name="Ahrendt S.R."/>
            <person name="Lipzen A."/>
            <person name="Sullivan W."/>
            <person name="Andreopoulos W.B."/>
            <person name="Clum A."/>
            <person name="Lindquist E."/>
            <person name="Daum C."/>
            <person name="Ramamoorthy G.K."/>
            <person name="Gryganskyi A."/>
            <person name="Culley D."/>
            <person name="Magnuson J.K."/>
            <person name="James T.Y."/>
            <person name="O'Malley M.A."/>
            <person name="Stajich J.E."/>
            <person name="Spatafora J.W."/>
            <person name="Visel A."/>
            <person name="Grigoriev I.V."/>
        </authorList>
    </citation>
    <scope>NUCLEOTIDE SEQUENCE [LARGE SCALE GENOMIC DNA]</scope>
    <source>
        <strain evidence="2 3">JEL800</strain>
    </source>
</reference>
<evidence type="ECO:0000313" key="2">
    <source>
        <dbReference type="EMBL" id="ORY52285.1"/>
    </source>
</evidence>
<evidence type="ECO:0000256" key="1">
    <source>
        <dbReference type="SAM" id="MobiDB-lite"/>
    </source>
</evidence>
<sequence>RHSRTRICKNNKSIRQKATPPQEIPETKNTEPKNQVAYDKVHSDNSLALEASQSTPQPRPHLATTLKTPNPNRQQHAHRLQRSSLIPFPQSRADKLAPTAYRWHSIPHHQIKKGSLSLDT</sequence>
<dbReference type="Proteomes" id="UP000193642">
    <property type="component" value="Unassembled WGS sequence"/>
</dbReference>
<proteinExistence type="predicted"/>
<accession>A0A1Y2D102</accession>
<protein>
    <submittedName>
        <fullName evidence="2">Uncharacterized protein</fullName>
    </submittedName>
</protein>
<feature type="non-terminal residue" evidence="2">
    <location>
        <position position="1"/>
    </location>
</feature>
<dbReference type="AlphaFoldDB" id="A0A1Y2D102"/>
<dbReference type="EMBL" id="MCGO01000003">
    <property type="protein sequence ID" value="ORY52285.1"/>
    <property type="molecule type" value="Genomic_DNA"/>
</dbReference>
<name>A0A1Y2D102_9FUNG</name>
<comment type="caution">
    <text evidence="2">The sequence shown here is derived from an EMBL/GenBank/DDBJ whole genome shotgun (WGS) entry which is preliminary data.</text>
</comment>